<evidence type="ECO:0000313" key="2">
    <source>
        <dbReference type="Proteomes" id="UP000198372"/>
    </source>
</evidence>
<dbReference type="Proteomes" id="UP000198372">
    <property type="component" value="Unassembled WGS sequence"/>
</dbReference>
<keyword evidence="2" id="KW-1185">Reference proteome</keyword>
<organism evidence="1 2">
    <name type="scientific">Microbotryum intermedium</name>
    <dbReference type="NCBI Taxonomy" id="269621"/>
    <lineage>
        <taxon>Eukaryota</taxon>
        <taxon>Fungi</taxon>
        <taxon>Dikarya</taxon>
        <taxon>Basidiomycota</taxon>
        <taxon>Pucciniomycotina</taxon>
        <taxon>Microbotryomycetes</taxon>
        <taxon>Microbotryales</taxon>
        <taxon>Microbotryaceae</taxon>
        <taxon>Microbotryum</taxon>
    </lineage>
</organism>
<dbReference type="EMBL" id="FMSP01000002">
    <property type="protein sequence ID" value="SCV67398.1"/>
    <property type="molecule type" value="Genomic_DNA"/>
</dbReference>
<gene>
    <name evidence="1" type="ORF">BQ2448_5009</name>
</gene>
<protein>
    <submittedName>
        <fullName evidence="1">BQ2448_5009 protein</fullName>
    </submittedName>
</protein>
<evidence type="ECO:0000313" key="1">
    <source>
        <dbReference type="EMBL" id="SCV67398.1"/>
    </source>
</evidence>
<proteinExistence type="predicted"/>
<sequence length="211" mass="23345">MYSKFLHWSNLFASKGYESLLVQVHPHIGTFSSAEQGATHGKGSVDIETMRKHLAALEGDLLSSFRNSTSTPFPPLLLSHLWSTLLAETYVSSHPLSGLVLCSPPSLSELGRLIRSKPHKSLSKEDVASMAVPAASSPSSPIQDLFNYEPGFPIAITLPPLTAAASSMKEQHRLIRDFGEDGDNNVEAWLDKSVEEQNWERVMDWMDENRL</sequence>
<dbReference type="OrthoDB" id="3365310at2759"/>
<name>A0A238F8A3_9BASI</name>
<reference evidence="2" key="1">
    <citation type="submission" date="2016-09" db="EMBL/GenBank/DDBJ databases">
        <authorList>
            <person name="Jeantristanb JTB J.-T."/>
            <person name="Ricardo R."/>
        </authorList>
    </citation>
    <scope>NUCLEOTIDE SEQUENCE [LARGE SCALE GENOMIC DNA]</scope>
</reference>
<dbReference type="AlphaFoldDB" id="A0A238F8A3"/>
<accession>A0A238F8A3</accession>